<dbReference type="EMBL" id="MNUV01000006">
    <property type="protein sequence ID" value="OIO08440.1"/>
    <property type="molecule type" value="Genomic_DNA"/>
</dbReference>
<dbReference type="AlphaFoldDB" id="A0A1J4TAB6"/>
<reference evidence="1 2" key="1">
    <citation type="journal article" date="2016" name="Environ. Microbiol.">
        <title>Genomic resolution of a cold subsurface aquifer community provides metabolic insights for novel microbes adapted to high CO concentrations.</title>
        <authorList>
            <person name="Probst A.J."/>
            <person name="Castelle C.J."/>
            <person name="Singh A."/>
            <person name="Brown C.T."/>
            <person name="Anantharaman K."/>
            <person name="Sharon I."/>
            <person name="Hug L.A."/>
            <person name="Burstein D."/>
            <person name="Emerson J.B."/>
            <person name="Thomas B.C."/>
            <person name="Banfield J.F."/>
        </authorList>
    </citation>
    <scope>NUCLEOTIDE SEQUENCE [LARGE SCALE GENOMIC DNA]</scope>
    <source>
        <strain evidence="1">CG1_02_41_21</strain>
    </source>
</reference>
<name>A0A1J4TAB6_9BACT</name>
<evidence type="ECO:0000313" key="1">
    <source>
        <dbReference type="EMBL" id="OIO08440.1"/>
    </source>
</evidence>
<accession>A0A1J4TAB6</accession>
<dbReference type="Proteomes" id="UP000182860">
    <property type="component" value="Unassembled WGS sequence"/>
</dbReference>
<evidence type="ECO:0000313" key="2">
    <source>
        <dbReference type="Proteomes" id="UP000182860"/>
    </source>
</evidence>
<gene>
    <name evidence="1" type="ORF">AUJ35_00275</name>
</gene>
<evidence type="ECO:0008006" key="3">
    <source>
        <dbReference type="Google" id="ProtNLM"/>
    </source>
</evidence>
<protein>
    <recommendedName>
        <fullName evidence="3">DUF3006 domain-containing protein</fullName>
    </recommendedName>
</protein>
<proteinExistence type="predicted"/>
<dbReference type="Gene3D" id="6.20.120.50">
    <property type="match status" value="1"/>
</dbReference>
<comment type="caution">
    <text evidence="1">The sequence shown here is derived from an EMBL/GenBank/DDBJ whole genome shotgun (WGS) entry which is preliminary data.</text>
</comment>
<organism evidence="1 2">
    <name type="scientific">Candidatus Falkowbacteria bacterium CG1_02_41_21</name>
    <dbReference type="NCBI Taxonomy" id="1805147"/>
    <lineage>
        <taxon>Bacteria</taxon>
        <taxon>Candidatus Falkowiibacteriota</taxon>
    </lineage>
</organism>
<sequence>MMYRFIVAGWENDEAILKDESGEIVVWPKNKLPKNINLGSSLYFTIHNQKNLAADEPQLAKTILNEILNIS</sequence>